<keyword evidence="8" id="KW-0999">Mitochondrion inner membrane</keyword>
<reference evidence="21" key="1">
    <citation type="submission" date="2014-03" db="EMBL/GenBank/DDBJ databases">
        <title>Complete mitochondrial genome of Oligolophus tienmushanensis.</title>
        <authorList>
            <person name="Choi E.H."/>
            <person name="Ryu S.H."/>
            <person name="Hwang U.W."/>
        </authorList>
    </citation>
    <scope>NUCLEOTIDE SEQUENCE</scope>
</reference>
<name>A0A140X730_9ARAC</name>
<feature type="transmembrane region" description="Helical" evidence="18">
    <location>
        <begin position="292"/>
        <end position="314"/>
    </location>
</feature>
<dbReference type="GO" id="GO:0003954">
    <property type="term" value="F:NADH dehydrogenase activity"/>
    <property type="evidence" value="ECO:0007669"/>
    <property type="project" value="TreeGrafter"/>
</dbReference>
<dbReference type="GeneID" id="27218041"/>
<dbReference type="AlphaFoldDB" id="A0A140X730"/>
<keyword evidence="11 18" id="KW-1133">Transmembrane helix</keyword>
<keyword evidence="15 18" id="KW-0472">Membrane</keyword>
<feature type="transmembrane region" description="Helical" evidence="18">
    <location>
        <begin position="173"/>
        <end position="190"/>
    </location>
</feature>
<evidence type="ECO:0000256" key="14">
    <source>
        <dbReference type="ARBA" id="ARBA00023128"/>
    </source>
</evidence>
<comment type="catalytic activity">
    <reaction evidence="17">
        <text>a ubiquinone + NADH + 5 H(+)(in) = a ubiquinol + NAD(+) + 4 H(+)(out)</text>
        <dbReference type="Rhea" id="RHEA:29091"/>
        <dbReference type="Rhea" id="RHEA-COMP:9565"/>
        <dbReference type="Rhea" id="RHEA-COMP:9566"/>
        <dbReference type="ChEBI" id="CHEBI:15378"/>
        <dbReference type="ChEBI" id="CHEBI:16389"/>
        <dbReference type="ChEBI" id="CHEBI:17976"/>
        <dbReference type="ChEBI" id="CHEBI:57540"/>
        <dbReference type="ChEBI" id="CHEBI:57945"/>
        <dbReference type="EC" id="7.1.1.2"/>
    </reaction>
</comment>
<keyword evidence="7 18" id="KW-0812">Transmembrane</keyword>
<evidence type="ECO:0000256" key="12">
    <source>
        <dbReference type="ARBA" id="ARBA00023027"/>
    </source>
</evidence>
<evidence type="ECO:0000256" key="3">
    <source>
        <dbReference type="ARBA" id="ARBA00012944"/>
    </source>
</evidence>
<dbReference type="InterPro" id="IPR010934">
    <property type="entry name" value="NADH_DH_su5_C"/>
</dbReference>
<feature type="transmembrane region" description="Helical" evidence="18">
    <location>
        <begin position="84"/>
        <end position="103"/>
    </location>
</feature>
<dbReference type="RefSeq" id="YP_009245634.1">
    <property type="nucleotide sequence ID" value="NC_029887.1"/>
</dbReference>
<dbReference type="CTD" id="4540"/>
<dbReference type="EC" id="7.1.1.2" evidence="3"/>
<evidence type="ECO:0000259" key="19">
    <source>
        <dbReference type="Pfam" id="PF00361"/>
    </source>
</evidence>
<evidence type="ECO:0000256" key="11">
    <source>
        <dbReference type="ARBA" id="ARBA00022989"/>
    </source>
</evidence>
<feature type="transmembrane region" description="Helical" evidence="18">
    <location>
        <begin position="148"/>
        <end position="167"/>
    </location>
</feature>
<feature type="transmembrane region" description="Helical" evidence="18">
    <location>
        <begin position="518"/>
        <end position="536"/>
    </location>
</feature>
<feature type="domain" description="NADH:quinone oxidoreductase/Mrp antiporter transmembrane" evidence="19">
    <location>
        <begin position="103"/>
        <end position="384"/>
    </location>
</feature>
<evidence type="ECO:0000256" key="6">
    <source>
        <dbReference type="ARBA" id="ARBA00022660"/>
    </source>
</evidence>
<feature type="transmembrane region" description="Helical" evidence="18">
    <location>
        <begin position="414"/>
        <end position="439"/>
    </location>
</feature>
<evidence type="ECO:0000256" key="5">
    <source>
        <dbReference type="ARBA" id="ARBA00022448"/>
    </source>
</evidence>
<accession>A0A140X730</accession>
<evidence type="ECO:0000256" key="13">
    <source>
        <dbReference type="ARBA" id="ARBA00023075"/>
    </source>
</evidence>
<comment type="subcellular location">
    <subcellularLocation>
        <location evidence="2">Mitochondrion inner membrane</location>
        <topology evidence="2">Multi-pass membrane protein</topology>
    </subcellularLocation>
</comment>
<sequence length="564" mass="64601">MSIFLMLASFLINFFFFFFFWALYLLLFNKIYLYEYELFSHVSSGGFILLLDWLGVMFFSIVLLISSLVFIYSNSYMSGDLYSVRFSSLVIMFILSMGLLVLSPNLMSLLLGWDGLGLISYALVIYYQNVRSFNAGMLTVLSNRLGDIGILLGIVALVNLGSWNFIFLDIMNFNYLLVWLLCCVVFAAMTKSAQIPFSAWLPAAMAAPTPVSSLVHSSTLVTAGVFLLIRFHDFFLHFFFSQWMLLVSLLTLLMSGVGACLEMDFKKVIALSTLSQLALMMFSLSIGLWELAYFHMLTHAIFKALLFLCAGSLIHSMGGLQDIRILGGVLSFSPSLGYGMLLSFLSLAGVPFSCGFYSKDLIIEIFLMMDKNLIYFILFFLGVFCTLIYSFRLVYMLLIKGYGGFSYYMYHEDLFMNFSIILLAMWGVFFGGMMSWLLFDYSNLIMLLFFLKLFTFSGLCLIFWMLLVFLVPLKFFVSLSLNFVYFYFVLMWYLSLISSFIFSNLYRYLGLKMFKGDMGWGEVLGGVGLSSFFLNLKFIQDMQYNLLTSQFIIILFLFSLMFLI</sequence>
<evidence type="ECO:0000256" key="16">
    <source>
        <dbReference type="ARBA" id="ARBA00031027"/>
    </source>
</evidence>
<evidence type="ECO:0000256" key="1">
    <source>
        <dbReference type="ARBA" id="ARBA00003257"/>
    </source>
</evidence>
<dbReference type="InterPro" id="IPR003945">
    <property type="entry name" value="NU5C-like"/>
</dbReference>
<feature type="transmembrane region" description="Helical" evidence="18">
    <location>
        <begin position="373"/>
        <end position="394"/>
    </location>
</feature>
<keyword evidence="10" id="KW-0249">Electron transport</keyword>
<evidence type="ECO:0000256" key="10">
    <source>
        <dbReference type="ARBA" id="ARBA00022982"/>
    </source>
</evidence>
<geneLocation type="mitochondrion" evidence="21"/>
<keyword evidence="6" id="KW-0679">Respiratory chain</keyword>
<dbReference type="GO" id="GO:0042773">
    <property type="term" value="P:ATP synthesis coupled electron transport"/>
    <property type="evidence" value="ECO:0007669"/>
    <property type="project" value="InterPro"/>
</dbReference>
<dbReference type="PRINTS" id="PR01434">
    <property type="entry name" value="NADHDHGNASE5"/>
</dbReference>
<feature type="transmembrane region" description="Helical" evidence="18">
    <location>
        <begin position="543"/>
        <end position="563"/>
    </location>
</feature>
<dbReference type="Pfam" id="PF00361">
    <property type="entry name" value="Proton_antipo_M"/>
    <property type="match status" value="1"/>
</dbReference>
<evidence type="ECO:0000256" key="2">
    <source>
        <dbReference type="ARBA" id="ARBA00004448"/>
    </source>
</evidence>
<evidence type="ECO:0000256" key="8">
    <source>
        <dbReference type="ARBA" id="ARBA00022792"/>
    </source>
</evidence>
<proteinExistence type="predicted"/>
<feature type="transmembrane region" description="Helical" evidence="18">
    <location>
        <begin position="268"/>
        <end position="286"/>
    </location>
</feature>
<feature type="transmembrane region" description="Helical" evidence="18">
    <location>
        <begin position="47"/>
        <end position="72"/>
    </location>
</feature>
<feature type="transmembrane region" description="Helical" evidence="18">
    <location>
        <begin position="7"/>
        <end position="27"/>
    </location>
</feature>
<feature type="transmembrane region" description="Helical" evidence="18">
    <location>
        <begin position="109"/>
        <end position="127"/>
    </location>
</feature>
<dbReference type="Pfam" id="PF06455">
    <property type="entry name" value="NADH5_C"/>
    <property type="match status" value="1"/>
</dbReference>
<feature type="transmembrane region" description="Helical" evidence="18">
    <location>
        <begin position="483"/>
        <end position="506"/>
    </location>
</feature>
<evidence type="ECO:0000259" key="20">
    <source>
        <dbReference type="Pfam" id="PF06455"/>
    </source>
</evidence>
<feature type="transmembrane region" description="Helical" evidence="18">
    <location>
        <begin position="211"/>
        <end position="231"/>
    </location>
</feature>
<comment type="function">
    <text evidence="1">Core subunit of the mitochondrial membrane respiratory chain NADH dehydrogenase (Complex I) that is believed to belong to the minimal assembly required for catalysis. Complex I functions in the transfer of electrons from NADH to the respiratory chain. The immediate electron acceptor for the enzyme is believed to be ubiquinone.</text>
</comment>
<organism evidence="21">
    <name type="scientific">Oligolophus tienmushanensis</name>
    <dbReference type="NCBI Taxonomy" id="1508515"/>
    <lineage>
        <taxon>Eukaryota</taxon>
        <taxon>Metazoa</taxon>
        <taxon>Ecdysozoa</taxon>
        <taxon>Arthropoda</taxon>
        <taxon>Chelicerata</taxon>
        <taxon>Arachnida</taxon>
        <taxon>Opiliones</taxon>
        <taxon>Palpatores</taxon>
        <taxon>Phalangioidea</taxon>
        <taxon>Phalangiidae</taxon>
        <taxon>Oligolophus</taxon>
    </lineage>
</organism>
<feature type="transmembrane region" description="Helical" evidence="18">
    <location>
        <begin position="243"/>
        <end position="261"/>
    </location>
</feature>
<keyword evidence="5" id="KW-0813">Transport</keyword>
<feature type="transmembrane region" description="Helical" evidence="18">
    <location>
        <begin position="335"/>
        <end position="353"/>
    </location>
</feature>
<evidence type="ECO:0000256" key="15">
    <source>
        <dbReference type="ARBA" id="ARBA00023136"/>
    </source>
</evidence>
<evidence type="ECO:0000256" key="9">
    <source>
        <dbReference type="ARBA" id="ARBA00022967"/>
    </source>
</evidence>
<dbReference type="GO" id="GO:0015990">
    <property type="term" value="P:electron transport coupled proton transport"/>
    <property type="evidence" value="ECO:0007669"/>
    <property type="project" value="TreeGrafter"/>
</dbReference>
<dbReference type="GO" id="GO:0008137">
    <property type="term" value="F:NADH dehydrogenase (ubiquinone) activity"/>
    <property type="evidence" value="ECO:0007669"/>
    <property type="project" value="UniProtKB-EC"/>
</dbReference>
<keyword evidence="9" id="KW-1278">Translocase</keyword>
<gene>
    <name evidence="21" type="primary">ND5</name>
</gene>
<evidence type="ECO:0000256" key="4">
    <source>
        <dbReference type="ARBA" id="ARBA00021096"/>
    </source>
</evidence>
<evidence type="ECO:0000256" key="7">
    <source>
        <dbReference type="ARBA" id="ARBA00022692"/>
    </source>
</evidence>
<evidence type="ECO:0000256" key="18">
    <source>
        <dbReference type="SAM" id="Phobius"/>
    </source>
</evidence>
<dbReference type="PANTHER" id="PTHR42829">
    <property type="entry name" value="NADH-UBIQUINONE OXIDOREDUCTASE CHAIN 5"/>
    <property type="match status" value="1"/>
</dbReference>
<evidence type="ECO:0000313" key="21">
    <source>
        <dbReference type="EMBL" id="AIG60115.1"/>
    </source>
</evidence>
<evidence type="ECO:0000256" key="17">
    <source>
        <dbReference type="ARBA" id="ARBA00049551"/>
    </source>
</evidence>
<protein>
    <recommendedName>
        <fullName evidence="4">NADH-ubiquinone oxidoreductase chain 5</fullName>
        <ecNumber evidence="3">7.1.1.2</ecNumber>
    </recommendedName>
    <alternativeName>
        <fullName evidence="16">NADH dehydrogenase subunit 5</fullName>
    </alternativeName>
</protein>
<keyword evidence="12" id="KW-0520">NAD</keyword>
<dbReference type="PANTHER" id="PTHR42829:SF2">
    <property type="entry name" value="NADH-UBIQUINONE OXIDOREDUCTASE CHAIN 5"/>
    <property type="match status" value="1"/>
</dbReference>
<keyword evidence="13" id="KW-0830">Ubiquinone</keyword>
<feature type="transmembrane region" description="Helical" evidence="18">
    <location>
        <begin position="445"/>
        <end position="471"/>
    </location>
</feature>
<feature type="domain" description="NADH dehydrogenase subunit 5 C-terminal" evidence="20">
    <location>
        <begin position="389"/>
        <end position="563"/>
    </location>
</feature>
<dbReference type="EMBL" id="KJ534551">
    <property type="protein sequence ID" value="AIG60115.1"/>
    <property type="molecule type" value="Genomic_DNA"/>
</dbReference>
<dbReference type="GO" id="GO:0005743">
    <property type="term" value="C:mitochondrial inner membrane"/>
    <property type="evidence" value="ECO:0007669"/>
    <property type="project" value="UniProtKB-SubCell"/>
</dbReference>
<keyword evidence="14 21" id="KW-0496">Mitochondrion</keyword>
<dbReference type="InterPro" id="IPR001750">
    <property type="entry name" value="ND/Mrp_TM"/>
</dbReference>